<evidence type="ECO:0000256" key="5">
    <source>
        <dbReference type="ARBA" id="ARBA00022825"/>
    </source>
</evidence>
<evidence type="ECO:0000313" key="10">
    <source>
        <dbReference type="Proteomes" id="UP001219862"/>
    </source>
</evidence>
<evidence type="ECO:0000256" key="1">
    <source>
        <dbReference type="ARBA" id="ARBA00001070"/>
    </source>
</evidence>
<organism evidence="9 10">
    <name type="scientific">Roseateles koreensis</name>
    <dbReference type="NCBI Taxonomy" id="2987526"/>
    <lineage>
        <taxon>Bacteria</taxon>
        <taxon>Pseudomonadati</taxon>
        <taxon>Pseudomonadota</taxon>
        <taxon>Betaproteobacteria</taxon>
        <taxon>Burkholderiales</taxon>
        <taxon>Sphaerotilaceae</taxon>
        <taxon>Roseateles</taxon>
    </lineage>
</organism>
<evidence type="ECO:0000256" key="3">
    <source>
        <dbReference type="ARBA" id="ARBA00022670"/>
    </source>
</evidence>
<keyword evidence="3" id="KW-0645">Protease</keyword>
<dbReference type="EC" id="3.4.21.26" evidence="2"/>
<gene>
    <name evidence="9" type="ORF">PRZ01_03230</name>
</gene>
<dbReference type="PANTHER" id="PTHR42881">
    <property type="entry name" value="PROLYL ENDOPEPTIDASE"/>
    <property type="match status" value="1"/>
</dbReference>
<feature type="domain" description="Peptidase S9A N-terminal" evidence="8">
    <location>
        <begin position="35"/>
        <end position="404"/>
    </location>
</feature>
<comment type="catalytic activity">
    <reaction evidence="1">
        <text>Hydrolysis of Pro-|-Xaa &gt;&gt; Ala-|-Xaa in oligopeptides.</text>
        <dbReference type="EC" id="3.4.21.26"/>
    </reaction>
</comment>
<feature type="chain" id="PRO_5047530909" description="prolyl oligopeptidase" evidence="6">
    <location>
        <begin position="31"/>
        <end position="733"/>
    </location>
</feature>
<keyword evidence="10" id="KW-1185">Reference proteome</keyword>
<name>A0ABT5KMR9_9BURK</name>
<dbReference type="InterPro" id="IPR029058">
    <property type="entry name" value="AB_hydrolase_fold"/>
</dbReference>
<feature type="domain" description="Peptidase S9 prolyl oligopeptidase catalytic" evidence="7">
    <location>
        <begin position="510"/>
        <end position="725"/>
    </location>
</feature>
<keyword evidence="6" id="KW-0732">Signal</keyword>
<dbReference type="EMBL" id="JAQQXS010000002">
    <property type="protein sequence ID" value="MDC8784204.1"/>
    <property type="molecule type" value="Genomic_DNA"/>
</dbReference>
<evidence type="ECO:0000259" key="7">
    <source>
        <dbReference type="Pfam" id="PF00326"/>
    </source>
</evidence>
<dbReference type="PANTHER" id="PTHR42881:SF2">
    <property type="entry name" value="PROLYL ENDOPEPTIDASE"/>
    <property type="match status" value="1"/>
</dbReference>
<comment type="caution">
    <text evidence="9">The sequence shown here is derived from an EMBL/GenBank/DDBJ whole genome shotgun (WGS) entry which is preliminary data.</text>
</comment>
<dbReference type="Proteomes" id="UP001219862">
    <property type="component" value="Unassembled WGS sequence"/>
</dbReference>
<evidence type="ECO:0000313" key="9">
    <source>
        <dbReference type="EMBL" id="MDC8784204.1"/>
    </source>
</evidence>
<dbReference type="Gene3D" id="3.40.50.1820">
    <property type="entry name" value="alpha/beta hydrolase"/>
    <property type="match status" value="1"/>
</dbReference>
<dbReference type="Gene3D" id="2.130.10.120">
    <property type="entry name" value="Prolyl oligopeptidase, N-terminal domain"/>
    <property type="match status" value="1"/>
</dbReference>
<dbReference type="InterPro" id="IPR001375">
    <property type="entry name" value="Peptidase_S9_cat"/>
</dbReference>
<evidence type="ECO:0000256" key="6">
    <source>
        <dbReference type="SAM" id="SignalP"/>
    </source>
</evidence>
<dbReference type="InterPro" id="IPR002470">
    <property type="entry name" value="Peptidase_S9A"/>
</dbReference>
<dbReference type="RefSeq" id="WP_273595314.1">
    <property type="nucleotide sequence ID" value="NZ_JAQQXS010000002.1"/>
</dbReference>
<proteinExistence type="predicted"/>
<feature type="signal peptide" evidence="6">
    <location>
        <begin position="1"/>
        <end position="30"/>
    </location>
</feature>
<evidence type="ECO:0000259" key="8">
    <source>
        <dbReference type="Pfam" id="PF02897"/>
    </source>
</evidence>
<dbReference type="Pfam" id="PF00326">
    <property type="entry name" value="Peptidase_S9"/>
    <property type="match status" value="1"/>
</dbReference>
<dbReference type="SUPFAM" id="SSF50993">
    <property type="entry name" value="Peptidase/esterase 'gauge' domain"/>
    <property type="match status" value="1"/>
</dbReference>
<keyword evidence="5" id="KW-0720">Serine protease</keyword>
<accession>A0ABT5KMR9</accession>
<reference evidence="9 10" key="1">
    <citation type="submission" date="2022-10" db="EMBL/GenBank/DDBJ databases">
        <title>paucibacter sp. hw8 Genome sequencing.</title>
        <authorList>
            <person name="Park S."/>
        </authorList>
    </citation>
    <scope>NUCLEOTIDE SEQUENCE [LARGE SCALE GENOMIC DNA]</scope>
    <source>
        <strain evidence="10">hw8</strain>
    </source>
</reference>
<dbReference type="SUPFAM" id="SSF53474">
    <property type="entry name" value="alpha/beta-Hydrolases"/>
    <property type="match status" value="1"/>
</dbReference>
<evidence type="ECO:0000256" key="2">
    <source>
        <dbReference type="ARBA" id="ARBA00011897"/>
    </source>
</evidence>
<keyword evidence="4" id="KW-0378">Hydrolase</keyword>
<dbReference type="InterPro" id="IPR051167">
    <property type="entry name" value="Prolyl_oligopep/macrocyclase"/>
</dbReference>
<sequence length="733" mass="78921">MKLKTPLTFTASILASLTVASLGVSLGAQAAAPYPVTPEKPVTDNYHGTVVVDPYRWMEDMKAAEFQGWLKTQSTYAAEVLATLPGRAALRERLGKLSDSAESTGGYDISGGQLFYLKRGAGQNQARLWLRADLTCAADAASCDRELLDPNNLPGEPGKHAIDWYSPSPNGKRVAIGLSKGGSENSVLRVFDVATGRFLSEAISRTGLNEHGLAWLPDSSGFAYNRHPADERYNKSAVYLHKLGQSEAADTAQFGWQVDPKRVFALPDLPYLHLSKNSPWALAEVLHGDAVDHSFWAAPAKQLKGAATPWRRVIRPEDRVITAALAGNTLYALTQKTASRRQLVSLDLSQPRAKFKIVLPASDSVMQTLQMADDAVYVKGLDAGVSKLWRVDRKSGKSTVVALPFDGTLRDIAPLKNGQVLVLQEGWTQAPQSVLLSPNKPGTAPQAVPVQKPLALDTSLMQARRVMVKSHDGVMVPLSIVAPKDVALDGQRPTVLTGYGAYGITLEPRFAATRLAWIERGGVLATCHVRGGGELGEEWHQGGYIATKQNTVSDFIACAEWLIANKYTSPAKLAGTGGSAGGITIGGTITQRPDLLAAAQSSVGLSDMLRMETTPNGAPNVAEFGTTTNPAHFKSMYALSPYHRVQDGRAYPAVIVTTGANDPRVEAWIPSKFAARLQAANPESYKTRPTLLRVDFEAGHGMGSSVSQRLDEAADVWSFFLWQFGDVAFAPKP</sequence>
<dbReference type="Pfam" id="PF02897">
    <property type="entry name" value="Peptidase_S9_N"/>
    <property type="match status" value="1"/>
</dbReference>
<dbReference type="PRINTS" id="PR00862">
    <property type="entry name" value="PROLIGOPTASE"/>
</dbReference>
<evidence type="ECO:0000256" key="4">
    <source>
        <dbReference type="ARBA" id="ARBA00022801"/>
    </source>
</evidence>
<dbReference type="InterPro" id="IPR023302">
    <property type="entry name" value="Pept_S9A_N"/>
</dbReference>
<protein>
    <recommendedName>
        <fullName evidence="2">prolyl oligopeptidase</fullName>
        <ecNumber evidence="2">3.4.21.26</ecNumber>
    </recommendedName>
</protein>